<evidence type="ECO:0000313" key="19">
    <source>
        <dbReference type="EMBL" id="NXQ49570.1"/>
    </source>
</evidence>
<dbReference type="PROSITE" id="PS50088">
    <property type="entry name" value="ANK_REPEAT"/>
    <property type="match status" value="6"/>
</dbReference>
<dbReference type="InterPro" id="IPR000488">
    <property type="entry name" value="Death_dom"/>
</dbReference>
<organism evidence="19 20">
    <name type="scientific">Catharus fuscescens</name>
    <name type="common">Veery</name>
    <name type="synonym">Turdus fuscescens</name>
    <dbReference type="NCBI Taxonomy" id="159581"/>
    <lineage>
        <taxon>Eukaryota</taxon>
        <taxon>Metazoa</taxon>
        <taxon>Chordata</taxon>
        <taxon>Craniata</taxon>
        <taxon>Vertebrata</taxon>
        <taxon>Euteleostomi</taxon>
        <taxon>Archelosauria</taxon>
        <taxon>Archosauria</taxon>
        <taxon>Dinosauria</taxon>
        <taxon>Saurischia</taxon>
        <taxon>Theropoda</taxon>
        <taxon>Coelurosauria</taxon>
        <taxon>Aves</taxon>
        <taxon>Neognathae</taxon>
        <taxon>Neoaves</taxon>
        <taxon>Telluraves</taxon>
        <taxon>Australaves</taxon>
        <taxon>Passeriformes</taxon>
        <taxon>Turdidae</taxon>
        <taxon>Catharus</taxon>
    </lineage>
</organism>
<evidence type="ECO:0000256" key="13">
    <source>
        <dbReference type="ARBA" id="ARBA00023163"/>
    </source>
</evidence>
<dbReference type="CDD" id="cd07935">
    <property type="entry name" value="RHD-n_NFkB1"/>
    <property type="match status" value="1"/>
</dbReference>
<dbReference type="EMBL" id="VWYD01028013">
    <property type="protein sequence ID" value="NXQ49570.1"/>
    <property type="molecule type" value="Genomic_DNA"/>
</dbReference>
<dbReference type="GO" id="GO:0000981">
    <property type="term" value="F:DNA-binding transcription factor activity, RNA polymerase II-specific"/>
    <property type="evidence" value="ECO:0007669"/>
    <property type="project" value="TreeGrafter"/>
</dbReference>
<dbReference type="SMART" id="SM00005">
    <property type="entry name" value="DEATH"/>
    <property type="match status" value="1"/>
</dbReference>
<reference evidence="19 20" key="1">
    <citation type="submission" date="2019-09" db="EMBL/GenBank/DDBJ databases">
        <title>Bird 10,000 Genomes (B10K) Project - Family phase.</title>
        <authorList>
            <person name="Zhang G."/>
        </authorList>
    </citation>
    <scope>NUCLEOTIDE SEQUENCE [LARGE SCALE GENOMIC DNA]</scope>
    <source>
        <strain evidence="19">B10K-DU-001-17</strain>
        <tissue evidence="19">Muscle</tissue>
    </source>
</reference>
<keyword evidence="4" id="KW-0963">Cytoplasm</keyword>
<dbReference type="PANTHER" id="PTHR24169">
    <property type="entry name" value="NUCLEAR FACTOR NF-KAPPA-B PROTEIN"/>
    <property type="match status" value="1"/>
</dbReference>
<dbReference type="InterPro" id="IPR014756">
    <property type="entry name" value="Ig_E-set"/>
</dbReference>
<keyword evidence="11" id="KW-0238">DNA-binding</keyword>
<dbReference type="InterPro" id="IPR011539">
    <property type="entry name" value="RHD_DNA_bind_dom"/>
</dbReference>
<evidence type="ECO:0000256" key="7">
    <source>
        <dbReference type="ARBA" id="ARBA00022799"/>
    </source>
</evidence>
<dbReference type="GO" id="GO:0005737">
    <property type="term" value="C:cytoplasm"/>
    <property type="evidence" value="ECO:0007669"/>
    <property type="project" value="UniProtKB-SubCell"/>
</dbReference>
<protein>
    <recommendedName>
        <fullName evidence="3">Nuclear factor NF-kappa-B p105 subunit</fullName>
    </recommendedName>
    <alternativeName>
        <fullName evidence="15">Nuclear factor of kappa light polypeptide gene enhancer in B-cells 1</fullName>
    </alternativeName>
</protein>
<dbReference type="InterPro" id="IPR002909">
    <property type="entry name" value="IPT_dom"/>
</dbReference>
<dbReference type="CDD" id="cd01177">
    <property type="entry name" value="IPT_NFkappaB"/>
    <property type="match status" value="1"/>
</dbReference>
<dbReference type="Pfam" id="PF16179">
    <property type="entry name" value="RHD_dimer"/>
    <property type="match status" value="1"/>
</dbReference>
<dbReference type="Gene3D" id="1.10.533.10">
    <property type="entry name" value="Death Domain, Fas"/>
    <property type="match status" value="1"/>
</dbReference>
<dbReference type="InterPro" id="IPR008967">
    <property type="entry name" value="p53-like_TF_DNA-bd_sf"/>
</dbReference>
<dbReference type="GO" id="GO:0035525">
    <property type="term" value="C:NF-kappaB p50/p65 complex"/>
    <property type="evidence" value="ECO:0007669"/>
    <property type="project" value="TreeGrafter"/>
</dbReference>
<keyword evidence="20" id="KW-1185">Reference proteome</keyword>
<dbReference type="SUPFAM" id="SSF81296">
    <property type="entry name" value="E set domains"/>
    <property type="match status" value="1"/>
</dbReference>
<keyword evidence="6" id="KW-0677">Repeat</keyword>
<evidence type="ECO:0000313" key="20">
    <source>
        <dbReference type="Proteomes" id="UP000519684"/>
    </source>
</evidence>
<keyword evidence="9" id="KW-0805">Transcription regulation</keyword>
<dbReference type="InterPro" id="IPR030492">
    <property type="entry name" value="RHD_CS"/>
</dbReference>
<evidence type="ECO:0000256" key="2">
    <source>
        <dbReference type="ARBA" id="ARBA00004496"/>
    </source>
</evidence>
<dbReference type="Gene3D" id="2.60.40.340">
    <property type="entry name" value="Rel homology domain (RHD), DNA-binding domain"/>
    <property type="match status" value="1"/>
</dbReference>
<dbReference type="InterPro" id="IPR033926">
    <property type="entry name" value="IPT_NFkappaB"/>
</dbReference>
<feature type="repeat" description="ANK" evidence="17">
    <location>
        <begin position="716"/>
        <end position="748"/>
    </location>
</feature>
<dbReference type="InterPro" id="IPR013783">
    <property type="entry name" value="Ig-like_fold"/>
</dbReference>
<feature type="non-terminal residue" evidence="19">
    <location>
        <position position="1"/>
    </location>
</feature>
<feature type="repeat" description="ANK" evidence="17">
    <location>
        <begin position="612"/>
        <end position="635"/>
    </location>
</feature>
<dbReference type="InterPro" id="IPR037059">
    <property type="entry name" value="RHD_DNA_bind_dom_sf"/>
</dbReference>
<evidence type="ECO:0000259" key="18">
    <source>
        <dbReference type="PROSITE" id="PS50254"/>
    </source>
</evidence>
<evidence type="ECO:0000256" key="1">
    <source>
        <dbReference type="ARBA" id="ARBA00004123"/>
    </source>
</evidence>
<feature type="repeat" description="ANK" evidence="17">
    <location>
        <begin position="682"/>
        <end position="715"/>
    </location>
</feature>
<keyword evidence="10 17" id="KW-0040">ANK repeat</keyword>
<evidence type="ECO:0000256" key="15">
    <source>
        <dbReference type="ARBA" id="ARBA00032626"/>
    </source>
</evidence>
<dbReference type="PROSITE" id="PS01204">
    <property type="entry name" value="REL_1"/>
    <property type="match status" value="1"/>
</dbReference>
<evidence type="ECO:0000256" key="3">
    <source>
        <dbReference type="ARBA" id="ARBA00020838"/>
    </source>
</evidence>
<gene>
    <name evidence="19" type="primary">Nfkb1</name>
    <name evidence="19" type="ORF">CATFUS_R04038</name>
</gene>
<dbReference type="InterPro" id="IPR032397">
    <property type="entry name" value="RHD_dimer"/>
</dbReference>
<keyword evidence="5" id="KW-0597">Phosphoprotein</keyword>
<evidence type="ECO:0000256" key="4">
    <source>
        <dbReference type="ARBA" id="ARBA00022490"/>
    </source>
</evidence>
<evidence type="ECO:0000256" key="10">
    <source>
        <dbReference type="ARBA" id="ARBA00023043"/>
    </source>
</evidence>
<feature type="repeat" description="ANK" evidence="17">
    <location>
        <begin position="579"/>
        <end position="611"/>
    </location>
</feature>
<evidence type="ECO:0000256" key="5">
    <source>
        <dbReference type="ARBA" id="ARBA00022553"/>
    </source>
</evidence>
<comment type="function">
    <text evidence="16">Constitutes the active form, which associates with RELA/p65 to form the NF-kappa-B p65-p50 complex to form a transcription factor. Together with RELA/p65, binds to the kappa-B consensus sequence 5'-GGRNNYYCC-3', located in the enhancer region of genes involved in immune response and acute phase reactions.</text>
</comment>
<dbReference type="Pfam" id="PF00531">
    <property type="entry name" value="Death"/>
    <property type="match status" value="1"/>
</dbReference>
<dbReference type="Gene3D" id="2.60.40.10">
    <property type="entry name" value="Immunoglobulins"/>
    <property type="match status" value="1"/>
</dbReference>
<dbReference type="GO" id="GO:0000978">
    <property type="term" value="F:RNA polymerase II cis-regulatory region sequence-specific DNA binding"/>
    <property type="evidence" value="ECO:0007669"/>
    <property type="project" value="TreeGrafter"/>
</dbReference>
<dbReference type="SUPFAM" id="SSF47986">
    <property type="entry name" value="DEATH domain"/>
    <property type="match status" value="1"/>
</dbReference>
<evidence type="ECO:0000256" key="17">
    <source>
        <dbReference type="PROSITE-ProRule" id="PRU00023"/>
    </source>
</evidence>
<dbReference type="PRINTS" id="PR00057">
    <property type="entry name" value="NFKBTNSCPFCT"/>
</dbReference>
<dbReference type="Pfam" id="PF00023">
    <property type="entry name" value="Ank"/>
    <property type="match status" value="1"/>
</dbReference>
<dbReference type="AlphaFoldDB" id="A0A7L2DJ77"/>
<dbReference type="GO" id="GO:0007165">
    <property type="term" value="P:signal transduction"/>
    <property type="evidence" value="ECO:0007669"/>
    <property type="project" value="InterPro"/>
</dbReference>
<proteinExistence type="predicted"/>
<dbReference type="PANTHER" id="PTHR24169:SF9">
    <property type="entry name" value="NUCLEAR FACTOR NF-KAPPA-B P105 SUBUNIT"/>
    <property type="match status" value="1"/>
</dbReference>
<dbReference type="InterPro" id="IPR002110">
    <property type="entry name" value="Ankyrin_rpt"/>
</dbReference>
<sequence length="980" mass="107532">MAAEDSYIMGVSDPQMFAVDQFMGMNALFNSTNYITSDLPLRTADGPYLQIIEQPKQRGFRFRYVCEGPSHGGLPGASSEKNKKSYPQVKICNYVGPAKVIVQLVTNGKYVHLHAHSLVGKFCEDGVCTVTAGPKDMVVGFANLGILHVTKKKVFETLETRMIDACKKGYNPGLLVHPELSYLQAEGCGDRQLTEREREIIRQAAIQQTKEMDLSVVRLMFTAFLPDSNGSFTRKLDPVISDAIYDSKAPNASNLKIVRMDRTAGCVTGGEEIYLLCDKVQKDDIQIRFYEEDENGGMWEGFGDFSPTDVHRQFAIVFKTPKYRDVNITKPASVFVQLRRKSDLETSEPKPFLYYPEIKDKEEVQRKRQKLMPNFSDGYGGGSGTGGGGMYGGAGGSAGSGFSFPSYGYSAFGGMHFHPGTTKSNAGMKHGLSNCTAEQDRKSCDKQSDEWDMKRDAKVETVERTECRTSALKEKKEDSVFSCKAEVSEADCRWQDALFLEKAMQLARRHCNALFDYAVTGDVKMLLAAQRHLTAVQDDNGDNVLHLAIIHLHAELVKNLLEVMPDLNYNDIINMRNDLYQTPLHLAVITKQAKVVEDLLKAGADVSLLDRHGNSVLHLAATEGDDKILSLLLRHEKVSPMVNLPNGEGLSAIHMVVTANSMSCLKHLIAAGVNINAQEQKSGRTALHLAVEQENIPLAGCLLLEGDADVDSTTYDGTTPLHIAAGRGSTKLAAVLKAAGANPHIENFEPLFDLDDVKDGEDDDEGIVPGTTPLDMAANCEVYDILNGKPYESAEVLEDLLTQGHLRELNENSKMQLYKLLELPDPTKNWSTLAQKLGLGILNNAFRLSPSPSKTLLDNYEVSGGTVQELITALRQMDHTEAIEIIQEALSISHGPSPLEHSTAKALPSSSPLTFANGETGELDNSRFQDTESTCDSGVETSFRKLSFTYSDSLNSKSSLTLGKMALGYGHESSGQSNYI</sequence>
<dbReference type="PROSITE" id="PS50297">
    <property type="entry name" value="ANK_REP_REGION"/>
    <property type="match status" value="6"/>
</dbReference>
<evidence type="ECO:0000256" key="16">
    <source>
        <dbReference type="ARBA" id="ARBA00045986"/>
    </source>
</evidence>
<feature type="repeat" description="ANK" evidence="17">
    <location>
        <begin position="540"/>
        <end position="572"/>
    </location>
</feature>
<keyword evidence="13" id="KW-0804">Transcription</keyword>
<dbReference type="InterPro" id="IPR047096">
    <property type="entry name" value="NF-kB_p105_DD"/>
</dbReference>
<keyword evidence="14" id="KW-0539">Nucleus</keyword>
<keyword evidence="7" id="KW-0702">S-nitrosylation</keyword>
<feature type="non-terminal residue" evidence="19">
    <location>
        <position position="980"/>
    </location>
</feature>
<dbReference type="Proteomes" id="UP000519684">
    <property type="component" value="Unassembled WGS sequence"/>
</dbReference>
<dbReference type="InterPro" id="IPR030503">
    <property type="entry name" value="NF-kB_p105_RHD_N"/>
</dbReference>
<comment type="subcellular location">
    <subcellularLocation>
        <location evidence="2">Cytoplasm</location>
    </subcellularLocation>
    <subcellularLocation>
        <location evidence="1">Nucleus</location>
    </subcellularLocation>
</comment>
<evidence type="ECO:0000256" key="8">
    <source>
        <dbReference type="ARBA" id="ARBA00022843"/>
    </source>
</evidence>
<dbReference type="InterPro" id="IPR000451">
    <property type="entry name" value="NFkB/Dor"/>
</dbReference>
<dbReference type="SMART" id="SM00248">
    <property type="entry name" value="ANK"/>
    <property type="match status" value="8"/>
</dbReference>
<dbReference type="SUPFAM" id="SSF49417">
    <property type="entry name" value="p53-like transcription factors"/>
    <property type="match status" value="1"/>
</dbReference>
<dbReference type="PROSITE" id="PS50254">
    <property type="entry name" value="REL_2"/>
    <property type="match status" value="1"/>
</dbReference>
<dbReference type="Gene3D" id="1.25.40.20">
    <property type="entry name" value="Ankyrin repeat-containing domain"/>
    <property type="match status" value="1"/>
</dbReference>
<dbReference type="Pfam" id="PF12796">
    <property type="entry name" value="Ank_2"/>
    <property type="match status" value="2"/>
</dbReference>
<accession>A0A7L2DJ77</accession>
<dbReference type="FunFam" id="2.60.40.340:FF:000004">
    <property type="entry name" value="Nuclear factor NF-kappa-B p105 subunit isoform 1"/>
    <property type="match status" value="1"/>
</dbReference>
<dbReference type="InterPro" id="IPR011029">
    <property type="entry name" value="DEATH-like_dom_sf"/>
</dbReference>
<dbReference type="InterPro" id="IPR036770">
    <property type="entry name" value="Ankyrin_rpt-contain_sf"/>
</dbReference>
<name>A0A7L2DJ77_CATFU</name>
<dbReference type="Pfam" id="PF00554">
    <property type="entry name" value="RHD_DNA_bind"/>
    <property type="match status" value="1"/>
</dbReference>
<evidence type="ECO:0000256" key="9">
    <source>
        <dbReference type="ARBA" id="ARBA00023015"/>
    </source>
</evidence>
<dbReference type="SUPFAM" id="SSF48403">
    <property type="entry name" value="Ankyrin repeat"/>
    <property type="match status" value="1"/>
</dbReference>
<feature type="repeat" description="ANK" evidence="17">
    <location>
        <begin position="648"/>
        <end position="680"/>
    </location>
</feature>
<evidence type="ECO:0000256" key="14">
    <source>
        <dbReference type="ARBA" id="ARBA00023242"/>
    </source>
</evidence>
<keyword evidence="8" id="KW-0832">Ubl conjugation</keyword>
<feature type="domain" description="RHD" evidence="18">
    <location>
        <begin position="44"/>
        <end position="251"/>
    </location>
</feature>
<evidence type="ECO:0000256" key="12">
    <source>
        <dbReference type="ARBA" id="ARBA00023159"/>
    </source>
</evidence>
<dbReference type="FunFam" id="2.60.40.10:FF:000046">
    <property type="entry name" value="Nuclear factor NF-kappa-B p105 subunit"/>
    <property type="match status" value="1"/>
</dbReference>
<evidence type="ECO:0000256" key="6">
    <source>
        <dbReference type="ARBA" id="ARBA00022737"/>
    </source>
</evidence>
<evidence type="ECO:0000256" key="11">
    <source>
        <dbReference type="ARBA" id="ARBA00023125"/>
    </source>
</evidence>
<comment type="caution">
    <text evidence="19">The sequence shown here is derived from an EMBL/GenBank/DDBJ whole genome shotgun (WGS) entry which is preliminary data.</text>
</comment>
<dbReference type="CDD" id="cd08797">
    <property type="entry name" value="Death_NFkB1_p105"/>
    <property type="match status" value="1"/>
</dbReference>
<dbReference type="SMART" id="SM00429">
    <property type="entry name" value="IPT"/>
    <property type="match status" value="1"/>
</dbReference>
<keyword evidence="12" id="KW-0010">Activator</keyword>
<dbReference type="FunFam" id="1.25.40.20:FF:000103">
    <property type="entry name" value="Nuclear factor NF-kappa-B p105 subunit isoform 1"/>
    <property type="match status" value="1"/>
</dbReference>